<evidence type="ECO:0000313" key="2">
    <source>
        <dbReference type="EMBL" id="MCG4564276.1"/>
    </source>
</evidence>
<keyword evidence="1" id="KW-1133">Transmembrane helix</keyword>
<sequence>MDNLFKKIELFILTLAIMSLIVLVCIQFINIKDDNIINTTKFNDGIKYVPLNNMKEMDSGILILKLIDSEQEDIKVLVNGEVVSDFLKKDEIEINVSNNDLIEIDGTRYMEKNTIKVIGISKNIESPKLNTTVSTSQSIEILGKVKLK</sequence>
<comment type="caution">
    <text evidence="3">The sequence shown here is derived from an EMBL/GenBank/DDBJ whole genome shotgun (WGS) entry which is preliminary data.</text>
</comment>
<protein>
    <submittedName>
        <fullName evidence="3">Uncharacterized protein</fullName>
    </submittedName>
</protein>
<feature type="transmembrane region" description="Helical" evidence="1">
    <location>
        <begin position="12"/>
        <end position="31"/>
    </location>
</feature>
<dbReference type="OrthoDB" id="1707256at2"/>
<dbReference type="AlphaFoldDB" id="A0A844FFX8"/>
<organism evidence="3 4">
    <name type="scientific">Anaerosalibacter bizertensis</name>
    <dbReference type="NCBI Taxonomy" id="932217"/>
    <lineage>
        <taxon>Bacteria</taxon>
        <taxon>Bacillati</taxon>
        <taxon>Bacillota</taxon>
        <taxon>Tissierellia</taxon>
        <taxon>Tissierellales</taxon>
        <taxon>Sporanaerobacteraceae</taxon>
        <taxon>Anaerosalibacter</taxon>
    </lineage>
</organism>
<evidence type="ECO:0000256" key="1">
    <source>
        <dbReference type="SAM" id="Phobius"/>
    </source>
</evidence>
<keyword evidence="1" id="KW-0472">Membrane</keyword>
<dbReference type="Proteomes" id="UP001108123">
    <property type="component" value="Unassembled WGS sequence"/>
</dbReference>
<reference evidence="2" key="2">
    <citation type="submission" date="2022-01" db="EMBL/GenBank/DDBJ databases">
        <title>Collection of gut derived symbiotic bacterial strains cultured from healthy donors.</title>
        <authorList>
            <person name="Lin H."/>
            <person name="Kohout C."/>
            <person name="Waligurski E."/>
            <person name="Pamer E.G."/>
        </authorList>
    </citation>
    <scope>NUCLEOTIDE SEQUENCE</scope>
    <source>
        <strain evidence="2">MSK.14.39</strain>
    </source>
</reference>
<proteinExistence type="predicted"/>
<evidence type="ECO:0000313" key="3">
    <source>
        <dbReference type="EMBL" id="MSS42917.1"/>
    </source>
</evidence>
<keyword evidence="1" id="KW-0812">Transmembrane</keyword>
<dbReference type="EMBL" id="VULR01000004">
    <property type="protein sequence ID" value="MSS42917.1"/>
    <property type="molecule type" value="Genomic_DNA"/>
</dbReference>
<dbReference type="Proteomes" id="UP000462760">
    <property type="component" value="Unassembled WGS sequence"/>
</dbReference>
<evidence type="ECO:0000313" key="4">
    <source>
        <dbReference type="Proteomes" id="UP000462760"/>
    </source>
</evidence>
<name>A0A844FFX8_9FIRM</name>
<reference evidence="3 4" key="1">
    <citation type="submission" date="2019-08" db="EMBL/GenBank/DDBJ databases">
        <title>In-depth cultivation of the pig gut microbiome towards novel bacterial diversity and tailored functional studies.</title>
        <authorList>
            <person name="Wylensek D."/>
            <person name="Hitch T.C.A."/>
            <person name="Clavel T."/>
        </authorList>
    </citation>
    <scope>NUCLEOTIDE SEQUENCE [LARGE SCALE GENOMIC DNA]</scope>
    <source>
        <strain evidence="3 4">Med78-601-WT-4W-RMD-3</strain>
    </source>
</reference>
<gene>
    <name evidence="3" type="ORF">FYJ27_04105</name>
    <name evidence="2" type="ORF">L0P62_02335</name>
</gene>
<keyword evidence="5" id="KW-1185">Reference proteome</keyword>
<dbReference type="RefSeq" id="WP_154483563.1">
    <property type="nucleotide sequence ID" value="NZ_JAHLOA010000004.1"/>
</dbReference>
<evidence type="ECO:0000313" key="5">
    <source>
        <dbReference type="Proteomes" id="UP001108123"/>
    </source>
</evidence>
<accession>A0A844FFX8</accession>
<dbReference type="EMBL" id="JAKNID010000004">
    <property type="protein sequence ID" value="MCG4564276.1"/>
    <property type="molecule type" value="Genomic_DNA"/>
</dbReference>